<reference evidence="2 3" key="1">
    <citation type="journal article" date="2015" name="Int. J. Syst. Evol. Microbiol.">
        <title>Sporolactobacillus shoreae sp. nov. and Sporolactobacillus spathodeae sp. nov., two spore-forming lactic acid bacteria isolated from tree barks in Thailand.</title>
        <authorList>
            <person name="Thamacharoensuk T."/>
            <person name="Kitahara M."/>
            <person name="Ohkuma M."/>
            <person name="Thongchul N."/>
            <person name="Tanasupawat S."/>
        </authorList>
    </citation>
    <scope>NUCLEOTIDE SEQUENCE [LARGE SCALE GENOMIC DNA]</scope>
    <source>
        <strain evidence="2 3">BK92</strain>
    </source>
</reference>
<keyword evidence="1" id="KW-0472">Membrane</keyword>
<accession>A0A4Z0GQM5</accession>
<sequence>MTRKLFWMMMLIIATSLFIVTLFSNNMSLLLVSLVLALVVRIGGNKVLFQDFYKKRLEKVKRLRGLSVNKEADK</sequence>
<proteinExistence type="predicted"/>
<keyword evidence="3" id="KW-1185">Reference proteome</keyword>
<evidence type="ECO:0000313" key="3">
    <source>
        <dbReference type="Proteomes" id="UP000298347"/>
    </source>
</evidence>
<keyword evidence="1" id="KW-0812">Transmembrane</keyword>
<dbReference type="OrthoDB" id="9995591at2"/>
<evidence type="ECO:0000313" key="2">
    <source>
        <dbReference type="EMBL" id="TGA98437.1"/>
    </source>
</evidence>
<organism evidence="2 3">
    <name type="scientific">Sporolactobacillus shoreae</name>
    <dbReference type="NCBI Taxonomy" id="1465501"/>
    <lineage>
        <taxon>Bacteria</taxon>
        <taxon>Bacillati</taxon>
        <taxon>Bacillota</taxon>
        <taxon>Bacilli</taxon>
        <taxon>Bacillales</taxon>
        <taxon>Sporolactobacillaceae</taxon>
        <taxon>Sporolactobacillus</taxon>
    </lineage>
</organism>
<dbReference type="EMBL" id="SRJD01000007">
    <property type="protein sequence ID" value="TGA98437.1"/>
    <property type="molecule type" value="Genomic_DNA"/>
</dbReference>
<dbReference type="AlphaFoldDB" id="A0A4Z0GQM5"/>
<gene>
    <name evidence="2" type="ORF">E4665_07880</name>
</gene>
<comment type="caution">
    <text evidence="2">The sequence shown here is derived from an EMBL/GenBank/DDBJ whole genome shotgun (WGS) entry which is preliminary data.</text>
</comment>
<feature type="transmembrane region" description="Helical" evidence="1">
    <location>
        <begin position="29"/>
        <end position="49"/>
    </location>
</feature>
<dbReference type="RefSeq" id="WP_135348248.1">
    <property type="nucleotide sequence ID" value="NZ_SRJD01000007.1"/>
</dbReference>
<evidence type="ECO:0000256" key="1">
    <source>
        <dbReference type="SAM" id="Phobius"/>
    </source>
</evidence>
<dbReference type="Proteomes" id="UP000298347">
    <property type="component" value="Unassembled WGS sequence"/>
</dbReference>
<name>A0A4Z0GQM5_9BACL</name>
<protein>
    <submittedName>
        <fullName evidence="2">Uncharacterized protein</fullName>
    </submittedName>
</protein>
<feature type="transmembrane region" description="Helical" evidence="1">
    <location>
        <begin position="5"/>
        <end position="23"/>
    </location>
</feature>
<keyword evidence="1" id="KW-1133">Transmembrane helix</keyword>